<dbReference type="AlphaFoldDB" id="A0A317E709"/>
<dbReference type="EMBL" id="QGLF01000002">
    <property type="protein sequence ID" value="PWR22016.1"/>
    <property type="molecule type" value="Genomic_DNA"/>
</dbReference>
<dbReference type="Proteomes" id="UP000246077">
    <property type="component" value="Unassembled WGS sequence"/>
</dbReference>
<evidence type="ECO:0000256" key="1">
    <source>
        <dbReference type="SAM" id="Phobius"/>
    </source>
</evidence>
<keyword evidence="1" id="KW-0472">Membrane</keyword>
<feature type="transmembrane region" description="Helical" evidence="1">
    <location>
        <begin position="210"/>
        <end position="237"/>
    </location>
</feature>
<sequence length="248" mass="27821">MVTIEALSGSATRRLSWDTRVWKFCAWMGPVYIVGSVIGFALIAGFMPPPAAHWGPQAVADFYTANSLGIRIGMVITLLFQPLYIVFAVAIAQLMRKAEGRSAALSTMQLIGAVLTWVIIVVALFLWLTAAFRPELRTPQDIMLLNDLGWITIDVQITCTLLQYIPFAVLFLRDRRAAPIVPAWLCWLTFAVGALYISDTMVPFFTTGPLAWNGLISFWAVYIMFFVWIIPVACYVIRGVDRFAEWED</sequence>
<feature type="transmembrane region" description="Helical" evidence="1">
    <location>
        <begin position="148"/>
        <end position="172"/>
    </location>
</feature>
<proteinExistence type="predicted"/>
<reference evidence="3" key="1">
    <citation type="submission" date="2018-05" db="EMBL/GenBank/DDBJ databases">
        <title>Zavarzinia sp. HR-AS.</title>
        <authorList>
            <person name="Lee Y."/>
            <person name="Jeon C.O."/>
        </authorList>
    </citation>
    <scope>NUCLEOTIDE SEQUENCE [LARGE SCALE GENOMIC DNA]</scope>
    <source>
        <strain evidence="3">DSM 1231</strain>
    </source>
</reference>
<evidence type="ECO:0008006" key="4">
    <source>
        <dbReference type="Google" id="ProtNLM"/>
    </source>
</evidence>
<protein>
    <recommendedName>
        <fullName evidence="4">DUF4386 domain-containing protein</fullName>
    </recommendedName>
</protein>
<evidence type="ECO:0000313" key="2">
    <source>
        <dbReference type="EMBL" id="PWR22016.1"/>
    </source>
</evidence>
<accession>A0A317E709</accession>
<evidence type="ECO:0000313" key="3">
    <source>
        <dbReference type="Proteomes" id="UP000246077"/>
    </source>
</evidence>
<keyword evidence="1" id="KW-0812">Transmembrane</keyword>
<feature type="transmembrane region" description="Helical" evidence="1">
    <location>
        <begin position="103"/>
        <end position="128"/>
    </location>
</feature>
<keyword evidence="1" id="KW-1133">Transmembrane helix</keyword>
<organism evidence="2 3">
    <name type="scientific">Zavarzinia compransoris</name>
    <dbReference type="NCBI Taxonomy" id="1264899"/>
    <lineage>
        <taxon>Bacteria</taxon>
        <taxon>Pseudomonadati</taxon>
        <taxon>Pseudomonadota</taxon>
        <taxon>Alphaproteobacteria</taxon>
        <taxon>Rhodospirillales</taxon>
        <taxon>Zavarziniaceae</taxon>
        <taxon>Zavarzinia</taxon>
    </lineage>
</organism>
<dbReference type="RefSeq" id="WP_109920661.1">
    <property type="nucleotide sequence ID" value="NZ_QGLF01000002.1"/>
</dbReference>
<keyword evidence="3" id="KW-1185">Reference proteome</keyword>
<feature type="transmembrane region" description="Helical" evidence="1">
    <location>
        <begin position="179"/>
        <end position="198"/>
    </location>
</feature>
<name>A0A317E709_9PROT</name>
<comment type="caution">
    <text evidence="2">The sequence shown here is derived from an EMBL/GenBank/DDBJ whole genome shotgun (WGS) entry which is preliminary data.</text>
</comment>
<feature type="transmembrane region" description="Helical" evidence="1">
    <location>
        <begin position="68"/>
        <end position="91"/>
    </location>
</feature>
<feature type="transmembrane region" description="Helical" evidence="1">
    <location>
        <begin position="21"/>
        <end position="48"/>
    </location>
</feature>
<dbReference type="OrthoDB" id="7510310at2"/>
<gene>
    <name evidence="2" type="ORF">DKG75_08540</name>
</gene>